<keyword evidence="6 11" id="KW-0175">Coiled coil</keyword>
<keyword evidence="5 9" id="KW-0067">ATP-binding</keyword>
<feature type="compositionally biased region" description="Acidic residues" evidence="12">
    <location>
        <begin position="565"/>
        <end position="584"/>
    </location>
</feature>
<evidence type="ECO:0000313" key="15">
    <source>
        <dbReference type="Proteomes" id="UP000323011"/>
    </source>
</evidence>
<gene>
    <name evidence="14" type="ORF">FNF29_03706</name>
</gene>
<feature type="domain" description="Kinesin motor" evidence="13">
    <location>
        <begin position="6"/>
        <end position="334"/>
    </location>
</feature>
<dbReference type="PANTHER" id="PTHR47969:SF21">
    <property type="entry name" value="KINESIN-LIKE PROTEIN"/>
    <property type="match status" value="1"/>
</dbReference>
<keyword evidence="2" id="KW-0963">Cytoplasm</keyword>
<evidence type="ECO:0000256" key="7">
    <source>
        <dbReference type="ARBA" id="ARBA00023175"/>
    </source>
</evidence>
<dbReference type="GO" id="GO:0005524">
    <property type="term" value="F:ATP binding"/>
    <property type="evidence" value="ECO:0007669"/>
    <property type="project" value="UniProtKB-UniRule"/>
</dbReference>
<feature type="compositionally biased region" description="Basic residues" evidence="12">
    <location>
        <begin position="482"/>
        <end position="494"/>
    </location>
</feature>
<dbReference type="GO" id="GO:0005874">
    <property type="term" value="C:microtubule"/>
    <property type="evidence" value="ECO:0007669"/>
    <property type="project" value="UniProtKB-KW"/>
</dbReference>
<dbReference type="FunFam" id="3.40.850.10:FF:000029">
    <property type="entry name" value="Kinesin-like protein KIF17"/>
    <property type="match status" value="1"/>
</dbReference>
<evidence type="ECO:0000259" key="13">
    <source>
        <dbReference type="PROSITE" id="PS50067"/>
    </source>
</evidence>
<feature type="binding site" evidence="9">
    <location>
        <begin position="90"/>
        <end position="97"/>
    </location>
    <ligand>
        <name>ATP</name>
        <dbReference type="ChEBI" id="CHEBI:30616"/>
    </ligand>
</feature>
<dbReference type="InterPro" id="IPR036961">
    <property type="entry name" value="Kinesin_motor_dom_sf"/>
</dbReference>
<sequence>MAGRESVKVVVRCRPLNKKEIAESRKPIVVIDTAIGSVEITKAGTDDTKRFTFDSVYDDKSTQRDVYDDTGFPLVESVLQGYNGTMFAYGQTGCGKTHTMQGKDSPPELRGIIPTSFEHVFDHLKLLKDKEALVRVSYLELYNEEIRDLLGADHLAKLELKENPEKGVFVKGLRSVVVDGVEAIDALMAQGNAVRTTGSTAMNAESSRSHSIFTIVIEMSGKREDGTEHVTAGKLNLVDLAGSERQSKTKATGARLKEGIKINLSLTALGNVISGLVESSQKHIPYRDSKLTRLLQDSLGGNTKTVMMAAIGPADYNYDETISTLRYANRAKNIKNKPIINEDPKDALLREYKDEIERLKQMLTSQATGAAMVPGAATAAAAAAASSAAAPAAEPARDESLLRDAEAARARAEAVEAQKKQLEEQAMVAQQAAAKNEEARREVEQQLSLQKAAVEEERRARAELAKKLAELEQGLMGQGHTAVKRAVVRKKRPKGAGSAAPSPSSGRAGAASAAAAGGVEGGGSDAEEAGGAGPGSGAGAAAEAASGAGDSLPSRQVMEAKADDGVEEDEYEGEYEEVEEDEAELLARQERELEDARQREAARRAKHKARVARKREARAKAEAAKAELERAAAEEEKLALSEANAAATDLIHKLKAKHAAEVKRLRREVRDAEWELNSTRETMMAQIREQDKEQKLLEQLVAIFLSPDELSKVFERATWSEEDASWGLPAIAYKPGAASSAARRLGRGASPASDGRGFPRLDRGGPASSGGDRAGRGRPRSEAAGNGGGGLPGIGSSRSSQRSPPVVGDDATGWEEPMEDLPSLKTTLSAV</sequence>
<feature type="coiled-coil region" evidence="11">
    <location>
        <begin position="398"/>
        <end position="474"/>
    </location>
</feature>
<dbReference type="GO" id="GO:0007018">
    <property type="term" value="P:microtubule-based movement"/>
    <property type="evidence" value="ECO:0007669"/>
    <property type="project" value="InterPro"/>
</dbReference>
<evidence type="ECO:0000256" key="3">
    <source>
        <dbReference type="ARBA" id="ARBA00022701"/>
    </source>
</evidence>
<feature type="compositionally biased region" description="Basic and acidic residues" evidence="12">
    <location>
        <begin position="585"/>
        <end position="603"/>
    </location>
</feature>
<evidence type="ECO:0000256" key="5">
    <source>
        <dbReference type="ARBA" id="ARBA00022840"/>
    </source>
</evidence>
<reference evidence="14 15" key="1">
    <citation type="submission" date="2019-07" db="EMBL/GenBank/DDBJ databases">
        <title>Genomes of Cafeteria roenbergensis.</title>
        <authorList>
            <person name="Fischer M.G."/>
            <person name="Hackl T."/>
            <person name="Roman M."/>
        </authorList>
    </citation>
    <scope>NUCLEOTIDE SEQUENCE [LARGE SCALE GENOMIC DNA]</scope>
    <source>
        <strain evidence="14 15">BVI</strain>
    </source>
</reference>
<evidence type="ECO:0000256" key="6">
    <source>
        <dbReference type="ARBA" id="ARBA00023054"/>
    </source>
</evidence>
<dbReference type="Pfam" id="PF00225">
    <property type="entry name" value="Kinesin"/>
    <property type="match status" value="1"/>
</dbReference>
<evidence type="ECO:0000256" key="9">
    <source>
        <dbReference type="PROSITE-ProRule" id="PRU00283"/>
    </source>
</evidence>
<accession>A0A5A8CJG5</accession>
<dbReference type="PROSITE" id="PS00411">
    <property type="entry name" value="KINESIN_MOTOR_1"/>
    <property type="match status" value="1"/>
</dbReference>
<dbReference type="InterPro" id="IPR001752">
    <property type="entry name" value="Kinesin_motor_dom"/>
</dbReference>
<evidence type="ECO:0000256" key="2">
    <source>
        <dbReference type="ARBA" id="ARBA00022490"/>
    </source>
</evidence>
<dbReference type="SUPFAM" id="SSF52540">
    <property type="entry name" value="P-loop containing nucleoside triphosphate hydrolases"/>
    <property type="match status" value="1"/>
</dbReference>
<dbReference type="PROSITE" id="PS50067">
    <property type="entry name" value="KINESIN_MOTOR_2"/>
    <property type="match status" value="1"/>
</dbReference>
<evidence type="ECO:0000256" key="8">
    <source>
        <dbReference type="ARBA" id="ARBA00023212"/>
    </source>
</evidence>
<evidence type="ECO:0000256" key="10">
    <source>
        <dbReference type="RuleBase" id="RU000394"/>
    </source>
</evidence>
<evidence type="ECO:0000256" key="1">
    <source>
        <dbReference type="ARBA" id="ARBA00004245"/>
    </source>
</evidence>
<dbReference type="GO" id="GO:0003777">
    <property type="term" value="F:microtubule motor activity"/>
    <property type="evidence" value="ECO:0007669"/>
    <property type="project" value="InterPro"/>
</dbReference>
<feature type="compositionally biased region" description="Low complexity" evidence="12">
    <location>
        <begin position="737"/>
        <end position="753"/>
    </location>
</feature>
<feature type="region of interest" description="Disordered" evidence="12">
    <location>
        <begin position="737"/>
        <end position="831"/>
    </location>
</feature>
<name>A0A5A8CJG5_CAFRO</name>
<dbReference type="InterPro" id="IPR027640">
    <property type="entry name" value="Kinesin-like_fam"/>
</dbReference>
<dbReference type="InterPro" id="IPR019821">
    <property type="entry name" value="Kinesin_motor_CS"/>
</dbReference>
<feature type="region of interest" description="Disordered" evidence="12">
    <location>
        <begin position="477"/>
        <end position="619"/>
    </location>
</feature>
<dbReference type="Proteomes" id="UP000323011">
    <property type="component" value="Unassembled WGS sequence"/>
</dbReference>
<organism evidence="14 15">
    <name type="scientific">Cafeteria roenbergensis</name>
    <name type="common">Marine flagellate</name>
    <dbReference type="NCBI Taxonomy" id="33653"/>
    <lineage>
        <taxon>Eukaryota</taxon>
        <taxon>Sar</taxon>
        <taxon>Stramenopiles</taxon>
        <taxon>Bigyra</taxon>
        <taxon>Opalozoa</taxon>
        <taxon>Bicosoecida</taxon>
        <taxon>Cafeteriaceae</taxon>
        <taxon>Cafeteria</taxon>
    </lineage>
</organism>
<evidence type="ECO:0000256" key="12">
    <source>
        <dbReference type="SAM" id="MobiDB-lite"/>
    </source>
</evidence>
<feature type="compositionally biased region" description="Gly residues" evidence="12">
    <location>
        <begin position="518"/>
        <end position="538"/>
    </location>
</feature>
<dbReference type="EMBL" id="VLTN01000019">
    <property type="protein sequence ID" value="KAA0152819.1"/>
    <property type="molecule type" value="Genomic_DNA"/>
</dbReference>
<keyword evidence="7 9" id="KW-0505">Motor protein</keyword>
<evidence type="ECO:0000313" key="14">
    <source>
        <dbReference type="EMBL" id="KAA0152819.1"/>
    </source>
</evidence>
<feature type="compositionally biased region" description="Basic residues" evidence="12">
    <location>
        <begin position="604"/>
        <end position="617"/>
    </location>
</feature>
<keyword evidence="3 10" id="KW-0493">Microtubule</keyword>
<comment type="similarity">
    <text evidence="9 10">Belongs to the TRAFAC class myosin-kinesin ATPase superfamily. Kinesin family.</text>
</comment>
<comment type="subcellular location">
    <subcellularLocation>
        <location evidence="1">Cytoplasm</location>
        <location evidence="1">Cytoskeleton</location>
    </subcellularLocation>
</comment>
<keyword evidence="15" id="KW-1185">Reference proteome</keyword>
<dbReference type="GO" id="GO:0008017">
    <property type="term" value="F:microtubule binding"/>
    <property type="evidence" value="ECO:0007669"/>
    <property type="project" value="InterPro"/>
</dbReference>
<dbReference type="OMA" id="FTIVIEM"/>
<evidence type="ECO:0000256" key="11">
    <source>
        <dbReference type="SAM" id="Coils"/>
    </source>
</evidence>
<feature type="compositionally biased region" description="Low complexity" evidence="12">
    <location>
        <begin position="794"/>
        <end position="808"/>
    </location>
</feature>
<keyword evidence="8" id="KW-0206">Cytoskeleton</keyword>
<proteinExistence type="inferred from homology"/>
<dbReference type="InterPro" id="IPR027417">
    <property type="entry name" value="P-loop_NTPase"/>
</dbReference>
<dbReference type="PANTHER" id="PTHR47969">
    <property type="entry name" value="CHROMOSOME-ASSOCIATED KINESIN KIF4A-RELATED"/>
    <property type="match status" value="1"/>
</dbReference>
<feature type="compositionally biased region" description="Low complexity" evidence="12">
    <location>
        <begin position="539"/>
        <end position="549"/>
    </location>
</feature>
<comment type="caution">
    <text evidence="14">The sequence shown here is derived from an EMBL/GenBank/DDBJ whole genome shotgun (WGS) entry which is preliminary data.</text>
</comment>
<keyword evidence="4 9" id="KW-0547">Nucleotide-binding</keyword>
<feature type="compositionally biased region" description="Low complexity" evidence="12">
    <location>
        <begin position="495"/>
        <end position="517"/>
    </location>
</feature>
<protein>
    <recommendedName>
        <fullName evidence="10">Kinesin-like protein</fullName>
    </recommendedName>
</protein>
<dbReference type="PRINTS" id="PR00380">
    <property type="entry name" value="KINESINHEAVY"/>
</dbReference>
<dbReference type="AlphaFoldDB" id="A0A5A8CJG5"/>
<evidence type="ECO:0000256" key="4">
    <source>
        <dbReference type="ARBA" id="ARBA00022741"/>
    </source>
</evidence>
<dbReference type="SMART" id="SM00129">
    <property type="entry name" value="KISc"/>
    <property type="match status" value="1"/>
</dbReference>
<dbReference type="Gene3D" id="3.40.850.10">
    <property type="entry name" value="Kinesin motor domain"/>
    <property type="match status" value="1"/>
</dbReference>